<proteinExistence type="predicted"/>
<feature type="domain" description="PDZ" evidence="1">
    <location>
        <begin position="33"/>
        <end position="103"/>
    </location>
</feature>
<accession>A0A7S0H863</accession>
<sequence length="195" mass="21656">MGNSVSSDPSCIQCCESRAGDRDTVPMMKVVGKSENQRDDRMSHLHGVGLVFRTTRDGKMIVSSFVKDSSAYECGLVRDGDILSAVQGQSVDSLPLEEIHKLLLGEKDSWVQMRFLRQTDAKMARQRNSGNSELSERMLSQGPGDTVWASSKMRSFAPTYDTIIVDLCRKTPSNILSEAASQAQEEAMNLKNKYR</sequence>
<dbReference type="Gene3D" id="2.30.42.10">
    <property type="match status" value="1"/>
</dbReference>
<dbReference type="PROSITE" id="PS50106">
    <property type="entry name" value="PDZ"/>
    <property type="match status" value="1"/>
</dbReference>
<reference evidence="2" key="1">
    <citation type="submission" date="2021-01" db="EMBL/GenBank/DDBJ databases">
        <authorList>
            <person name="Corre E."/>
            <person name="Pelletier E."/>
            <person name="Niang G."/>
            <person name="Scheremetjew M."/>
            <person name="Finn R."/>
            <person name="Kale V."/>
            <person name="Holt S."/>
            <person name="Cochrane G."/>
            <person name="Meng A."/>
            <person name="Brown T."/>
            <person name="Cohen L."/>
        </authorList>
    </citation>
    <scope>NUCLEOTIDE SEQUENCE</scope>
    <source>
        <strain evidence="2">CCMP325</strain>
    </source>
</reference>
<dbReference type="SMART" id="SM00228">
    <property type="entry name" value="PDZ"/>
    <property type="match status" value="1"/>
</dbReference>
<dbReference type="AlphaFoldDB" id="A0A7S0H863"/>
<dbReference type="EMBL" id="HBEO01005120">
    <property type="protein sequence ID" value="CAD8471497.1"/>
    <property type="molecule type" value="Transcribed_RNA"/>
</dbReference>
<protein>
    <recommendedName>
        <fullName evidence="1">PDZ domain-containing protein</fullName>
    </recommendedName>
</protein>
<dbReference type="InterPro" id="IPR001478">
    <property type="entry name" value="PDZ"/>
</dbReference>
<gene>
    <name evidence="2" type="ORF">HPHI1048_LOCUS3627</name>
</gene>
<dbReference type="SUPFAM" id="SSF50156">
    <property type="entry name" value="PDZ domain-like"/>
    <property type="match status" value="1"/>
</dbReference>
<dbReference type="InterPro" id="IPR036034">
    <property type="entry name" value="PDZ_sf"/>
</dbReference>
<evidence type="ECO:0000313" key="2">
    <source>
        <dbReference type="EMBL" id="CAD8471497.1"/>
    </source>
</evidence>
<name>A0A7S0H863_9CRYP</name>
<evidence type="ECO:0000259" key="1">
    <source>
        <dbReference type="PROSITE" id="PS50106"/>
    </source>
</evidence>
<organism evidence="2">
    <name type="scientific">Hanusia phi</name>
    <dbReference type="NCBI Taxonomy" id="3032"/>
    <lineage>
        <taxon>Eukaryota</taxon>
        <taxon>Cryptophyceae</taxon>
        <taxon>Pyrenomonadales</taxon>
        <taxon>Geminigeraceae</taxon>
        <taxon>Hanusia</taxon>
    </lineage>
</organism>